<dbReference type="GO" id="GO:0008270">
    <property type="term" value="F:zinc ion binding"/>
    <property type="evidence" value="ECO:0007669"/>
    <property type="project" value="UniProtKB-KW"/>
</dbReference>
<dbReference type="EC" id="2.7.7.49" evidence="1"/>
<dbReference type="Pfam" id="PF03732">
    <property type="entry name" value="Retrotrans_gag"/>
    <property type="match status" value="1"/>
</dbReference>
<dbReference type="Pfam" id="PF08284">
    <property type="entry name" value="RVP_2"/>
    <property type="match status" value="1"/>
</dbReference>
<dbReference type="CDD" id="cd09274">
    <property type="entry name" value="RNase_HI_RT_Ty3"/>
    <property type="match status" value="1"/>
</dbReference>
<keyword evidence="2" id="KW-0808">Transferase</keyword>
<accession>Q2R1L3</accession>
<keyword evidence="7" id="KW-0695">RNA-directed DNA polymerase</keyword>
<dbReference type="Gene3D" id="3.30.70.270">
    <property type="match status" value="2"/>
</dbReference>
<evidence type="ECO:0000256" key="6">
    <source>
        <dbReference type="ARBA" id="ARBA00022801"/>
    </source>
</evidence>
<dbReference type="PROSITE" id="PS50994">
    <property type="entry name" value="INTEGRASE"/>
    <property type="match status" value="1"/>
</dbReference>
<keyword evidence="4" id="KW-0540">Nuclease</keyword>
<feature type="compositionally biased region" description="Acidic residues" evidence="10">
    <location>
        <begin position="322"/>
        <end position="345"/>
    </location>
</feature>
<organism evidence="13">
    <name type="scientific">Oryza sativa subsp. japonica</name>
    <name type="common">Rice</name>
    <dbReference type="NCBI Taxonomy" id="39947"/>
    <lineage>
        <taxon>Eukaryota</taxon>
        <taxon>Viridiplantae</taxon>
        <taxon>Streptophyta</taxon>
        <taxon>Embryophyta</taxon>
        <taxon>Tracheophyta</taxon>
        <taxon>Spermatophyta</taxon>
        <taxon>Magnoliopsida</taxon>
        <taxon>Liliopsida</taxon>
        <taxon>Poales</taxon>
        <taxon>Poaceae</taxon>
        <taxon>BOP clade</taxon>
        <taxon>Oryzoideae</taxon>
        <taxon>Oryzeae</taxon>
        <taxon>Oryzinae</taxon>
        <taxon>Oryza</taxon>
        <taxon>Oryza sativa</taxon>
    </lineage>
</organism>
<reference evidence="13" key="3">
    <citation type="submission" date="2006-01" db="EMBL/GenBank/DDBJ databases">
        <authorList>
            <person name="Buell R."/>
        </authorList>
    </citation>
    <scope>NUCLEOTIDE SEQUENCE</scope>
</reference>
<dbReference type="SUPFAM" id="SSF56672">
    <property type="entry name" value="DNA/RNA polymerases"/>
    <property type="match status" value="1"/>
</dbReference>
<dbReference type="PROSITE" id="PS00141">
    <property type="entry name" value="ASP_PROTEASE"/>
    <property type="match status" value="1"/>
</dbReference>
<keyword evidence="6" id="KW-0378">Hydrolase</keyword>
<gene>
    <name evidence="13" type="ordered locus">LOC_Os11g38820</name>
</gene>
<feature type="region of interest" description="Disordered" evidence="10">
    <location>
        <begin position="319"/>
        <end position="394"/>
    </location>
</feature>
<dbReference type="FunFam" id="3.30.420.10:FF:000032">
    <property type="entry name" value="Retrovirus-related Pol polyprotein from transposon 297-like Protein"/>
    <property type="match status" value="1"/>
</dbReference>
<dbReference type="InterPro" id="IPR001969">
    <property type="entry name" value="Aspartic_peptidase_AS"/>
</dbReference>
<feature type="domain" description="CCHC-type" evidence="11">
    <location>
        <begin position="669"/>
        <end position="683"/>
    </location>
</feature>
<keyword evidence="8" id="KW-0863">Zinc-finger</keyword>
<dbReference type="InterPro" id="IPR043502">
    <property type="entry name" value="DNA/RNA_pol_sf"/>
</dbReference>
<reference evidence="13" key="2">
    <citation type="submission" date="2005-04" db="EMBL/GenBank/DDBJ databases">
        <authorList>
            <person name="Buell C.R."/>
            <person name="Wing R.A."/>
            <person name="McCombie W.A."/>
            <person name="Ouyang S."/>
        </authorList>
    </citation>
    <scope>NUCLEOTIDE SEQUENCE</scope>
</reference>
<evidence type="ECO:0000256" key="10">
    <source>
        <dbReference type="SAM" id="MobiDB-lite"/>
    </source>
</evidence>
<dbReference type="Gene3D" id="2.40.70.10">
    <property type="entry name" value="Acid Proteases"/>
    <property type="match status" value="1"/>
</dbReference>
<dbReference type="GO" id="GO:0006508">
    <property type="term" value="P:proteolysis"/>
    <property type="evidence" value="ECO:0007669"/>
    <property type="project" value="InterPro"/>
</dbReference>
<dbReference type="PANTHER" id="PTHR37984">
    <property type="entry name" value="PROTEIN CBG26694"/>
    <property type="match status" value="1"/>
</dbReference>
<name>Q2R1L3_ORYSJ</name>
<dbReference type="Pfam" id="PF17917">
    <property type="entry name" value="RT_RNaseH"/>
    <property type="match status" value="1"/>
</dbReference>
<evidence type="ECO:0000259" key="11">
    <source>
        <dbReference type="PROSITE" id="PS50158"/>
    </source>
</evidence>
<feature type="domain" description="Integrase catalytic" evidence="12">
    <location>
        <begin position="1469"/>
        <end position="1636"/>
    </location>
</feature>
<dbReference type="FunFam" id="3.30.70.270:FF:000020">
    <property type="entry name" value="Transposon Tf2-6 polyprotein-like Protein"/>
    <property type="match status" value="1"/>
</dbReference>
<dbReference type="GO" id="GO:0003676">
    <property type="term" value="F:nucleic acid binding"/>
    <property type="evidence" value="ECO:0007669"/>
    <property type="project" value="InterPro"/>
</dbReference>
<dbReference type="GO" id="GO:0004190">
    <property type="term" value="F:aspartic-type endopeptidase activity"/>
    <property type="evidence" value="ECO:0007669"/>
    <property type="project" value="InterPro"/>
</dbReference>
<evidence type="ECO:0000256" key="9">
    <source>
        <dbReference type="SAM" id="Coils"/>
    </source>
</evidence>
<evidence type="ECO:0000256" key="2">
    <source>
        <dbReference type="ARBA" id="ARBA00022679"/>
    </source>
</evidence>
<evidence type="ECO:0000256" key="1">
    <source>
        <dbReference type="ARBA" id="ARBA00012493"/>
    </source>
</evidence>
<dbReference type="InterPro" id="IPR050951">
    <property type="entry name" value="Retrovirus_Pol_polyprotein"/>
</dbReference>
<dbReference type="GO" id="GO:0015074">
    <property type="term" value="P:DNA integration"/>
    <property type="evidence" value="ECO:0007669"/>
    <property type="project" value="InterPro"/>
</dbReference>
<dbReference type="InterPro" id="IPR041373">
    <property type="entry name" value="RT_RNaseH"/>
</dbReference>
<dbReference type="InterPro" id="IPR041588">
    <property type="entry name" value="Integrase_H2C2"/>
</dbReference>
<evidence type="ECO:0000256" key="3">
    <source>
        <dbReference type="ARBA" id="ARBA00022695"/>
    </source>
</evidence>
<dbReference type="CDD" id="cd01647">
    <property type="entry name" value="RT_LTR"/>
    <property type="match status" value="1"/>
</dbReference>
<dbReference type="InterPro" id="IPR043128">
    <property type="entry name" value="Rev_trsase/Diguanyl_cyclase"/>
</dbReference>
<dbReference type="InterPro" id="IPR001584">
    <property type="entry name" value="Integrase_cat-core"/>
</dbReference>
<dbReference type="InterPro" id="IPR036875">
    <property type="entry name" value="Znf_CCHC_sf"/>
</dbReference>
<dbReference type="CDD" id="cd00303">
    <property type="entry name" value="retropepsin_like"/>
    <property type="match status" value="1"/>
</dbReference>
<evidence type="ECO:0000256" key="7">
    <source>
        <dbReference type="ARBA" id="ARBA00022918"/>
    </source>
</evidence>
<keyword evidence="8" id="KW-0862">Zinc</keyword>
<evidence type="ECO:0000313" key="13">
    <source>
        <dbReference type="EMBL" id="ABA94586.1"/>
    </source>
</evidence>
<dbReference type="Gene3D" id="1.10.287.1490">
    <property type="match status" value="1"/>
</dbReference>
<feature type="coiled-coil region" evidence="9">
    <location>
        <begin position="143"/>
        <end position="240"/>
    </location>
</feature>
<dbReference type="Gene3D" id="3.10.10.10">
    <property type="entry name" value="HIV Type 1 Reverse Transcriptase, subunit A, domain 1"/>
    <property type="match status" value="1"/>
</dbReference>
<dbReference type="InterPro" id="IPR021109">
    <property type="entry name" value="Peptidase_aspartic_dom_sf"/>
</dbReference>
<proteinExistence type="predicted"/>
<keyword evidence="5" id="KW-0255">Endonuclease</keyword>
<dbReference type="InterPro" id="IPR005162">
    <property type="entry name" value="Retrotrans_gag_dom"/>
</dbReference>
<evidence type="ECO:0000256" key="4">
    <source>
        <dbReference type="ARBA" id="ARBA00022722"/>
    </source>
</evidence>
<keyword evidence="8" id="KW-0479">Metal-binding</keyword>
<dbReference type="InterPro" id="IPR036397">
    <property type="entry name" value="RNaseH_sf"/>
</dbReference>
<evidence type="ECO:0000256" key="5">
    <source>
        <dbReference type="ARBA" id="ARBA00022759"/>
    </source>
</evidence>
<dbReference type="FunFam" id="3.10.20.370:FF:000001">
    <property type="entry name" value="Retrovirus-related Pol polyprotein from transposon 17.6-like protein"/>
    <property type="match status" value="1"/>
</dbReference>
<dbReference type="InterPro" id="IPR012337">
    <property type="entry name" value="RNaseH-like_sf"/>
</dbReference>
<protein>
    <recommendedName>
        <fullName evidence="1">RNA-directed DNA polymerase</fullName>
        <ecNumber evidence="1">2.7.7.49</ecNumber>
    </recommendedName>
</protein>
<dbReference type="Pfam" id="PF00078">
    <property type="entry name" value="RVT_1"/>
    <property type="match status" value="1"/>
</dbReference>
<dbReference type="SUPFAM" id="SSF57756">
    <property type="entry name" value="Retrovirus zinc finger-like domains"/>
    <property type="match status" value="1"/>
</dbReference>
<sequence length="1710" mass="195030">MADSDSPATWELSLPQSEGYVIELHRMLRRLRYPGFPSYRVRQCGSVWEARVEIHPRVPSELDYSFQTRHHRDLPETAMQDAAREAFLRLSSIHRAELVSTEFAHHLFREEGNSVCTVQDTPCCYNPMVTRLSRWAEAVDDYYEEALLEIDDHQRRVGELETEVTDLTAQQLQLEEEHQAWGSEIDSLKAQLQVHGDQFQQLSDQYNDHRGMMDTLEEQLRESQEHVSQLEEQLRAAKISTTGASTSTAVGRDRYFFLTPPYPPAFHALLGEASMLATESAPYLVDPTATQPPVPELVHTPLIPTPSPQLGSSLETPIQVDSETEGTDTEPEIEPDITDPSEDEAPVPRITFLGGPRTLSTARKSTRPPGKRPKPDPEATTSGPWGLSNDETQTPDLNTLAGVMATQTQLLQAIANNQGNRGGSSFGEFMRTKPPTFATADEPMEAKDWLRIIEKKLTLVRVREADKVIFAVNQLERPAGDWWDTYKEAREDGAGEPTWEEFTAAFRENFVPAAVMRMKKNEFRRLRQGNTTVQEYLNKFTQLARYAIGDLADEEEKIDKFIEGLNDELRGPMIGQDHESFQSLINKVVRLENDQRTVEHNRKRRLAMSHPPQTVPQRLKGAPPSGWKPPVMVTNRPAALSNFNRPVALQNRTPTPTLAAPGAKKNVDCFNCGEYGHYANNCPHPRKTPVRTGANAMTVRGTTTPAIGRGLFKTPQSNRTATGFGRGQVNHVRAEEAQEDQGVLMGMFSINSTPVKVLFDSGASHSFISLKASQKHNLTLVGLRKPMIVHSPGGEITMSHACIDVPIRLRDVVFPSNLMVLIPQTLDVILGMDWLAKHRGVIDCRRREVTLTTPWGSDMRATMDQEPRLTERAGGIFTMLPLKGMPVVQRFPDVFPEDLPGMPPDRDVEFIIDLIPGTAPISKRPYRMPVNELEELKRQIRELQEKGFVRPSSSPWGAPVLFVKKKDGSMRMCVDYRSLNEVTIKNKYPLPRIDDLFDQLKGAKIRTEDIPKTAFSTRYGLYEFTVMSFGLTNAPAYFMNLMNKVFMDYLDKFVVVFIDDILIYSKDEEEHAEHLRLVLQKLRKHKLYAKFSKCEFWLKEVAFLGHVISAGGVAVDPAKVEAVTEWKAPKSVTEIRSFLGLAGYYRRFIEGFSKIARPMTQLLKKKKKFVWSEQCQESFEQLKEKLTSAPILVLPDIRKDFVIYCDASRQGLGGVLMQDRKVVAYASRQLRPHEENYPTHDLELAAVVHALKIWRHYLIGNHCDIYTDHKSLKYIFTQSDLNLRQRRWLELIKDYDLEVHYHPGKANVVADALSRKSHCNHLRMEGMVPELREEIAQLNLHIVPRGQINTLDIQPLLRTQIEEAQKDNEEVRELKERLAAGRAKEFSTDEKDVLWYKKRIYVPEQGGLRGLILKEAHESAYSLHPGSTKMYQDLKEGYWWPNMKRDVAEYVALCDVCQKVKAEHQRPAGLLQPLRIPEWKWDEIGMDFIVGLPKTATGYDSIWVIVDRLTKTARFIPVKTNYSSAKLAELYMTRIVCLHGVPKKIISDRGTQFTSHFWEKVHEALGSYLAFSTAYHPQTDGQTERTNQVLEDMLRACALDFSKDWERCLPYAEFSYNNSFQASLKMSPNEALFGRRCRTPLMWSETGERAVFGPDIIQEAEEKVRLIRDRLKVAQSRQKSYADTRRRNLEFKEGDYVYLKVSPMRGNKKV</sequence>
<dbReference type="Gene3D" id="4.10.60.10">
    <property type="entry name" value="Zinc finger, CCHC-type"/>
    <property type="match status" value="1"/>
</dbReference>
<dbReference type="FunFam" id="3.10.10.10:FF:000002">
    <property type="entry name" value="Retrovirus-related Pol polyprotein from transposon 17.6-like protein"/>
    <property type="match status" value="1"/>
</dbReference>
<dbReference type="PANTHER" id="PTHR37984:SF5">
    <property type="entry name" value="PROTEIN NYNRIN-LIKE"/>
    <property type="match status" value="1"/>
</dbReference>
<dbReference type="Pfam" id="PF17921">
    <property type="entry name" value="Integrase_H2C2"/>
    <property type="match status" value="1"/>
</dbReference>
<reference evidence="13" key="1">
    <citation type="journal article" date="2005" name="BMC Biol.">
        <title>The sequence of rice chromosomes 11 and 12, rich in disease resistance genes and recent gene duplications.</title>
        <authorList>
            <consortium name="The rice chromosomes 11 and 12 sequencing consortia"/>
        </authorList>
    </citation>
    <scope>NUCLEOTIDE SEQUENCE [LARGE SCALE GENOMIC DNA]</scope>
</reference>
<dbReference type="SUPFAM" id="SSF90257">
    <property type="entry name" value="Myosin rod fragments"/>
    <property type="match status" value="1"/>
</dbReference>
<dbReference type="FunFam" id="3.30.70.270:FF:000003">
    <property type="entry name" value="Transposon Ty3-G Gag-Pol polyprotein"/>
    <property type="match status" value="1"/>
</dbReference>
<dbReference type="Gene3D" id="3.30.420.10">
    <property type="entry name" value="Ribonuclease H-like superfamily/Ribonuclease H"/>
    <property type="match status" value="1"/>
</dbReference>
<dbReference type="PROSITE" id="PS50158">
    <property type="entry name" value="ZF_CCHC"/>
    <property type="match status" value="1"/>
</dbReference>
<dbReference type="InterPro" id="IPR000477">
    <property type="entry name" value="RT_dom"/>
</dbReference>
<evidence type="ECO:0000256" key="8">
    <source>
        <dbReference type="PROSITE-ProRule" id="PRU00047"/>
    </source>
</evidence>
<dbReference type="SUPFAM" id="SSF53098">
    <property type="entry name" value="Ribonuclease H-like"/>
    <property type="match status" value="1"/>
</dbReference>
<feature type="compositionally biased region" description="Polar residues" evidence="10">
    <location>
        <begin position="379"/>
        <end position="394"/>
    </location>
</feature>
<dbReference type="Pfam" id="PF00098">
    <property type="entry name" value="zf-CCHC"/>
    <property type="match status" value="1"/>
</dbReference>
<keyword evidence="3" id="KW-0548">Nucleotidyltransferase</keyword>
<dbReference type="EMBL" id="DP000010">
    <property type="protein sequence ID" value="ABA94586.1"/>
    <property type="molecule type" value="Genomic_DNA"/>
</dbReference>
<dbReference type="InterPro" id="IPR001878">
    <property type="entry name" value="Znf_CCHC"/>
</dbReference>
<dbReference type="SUPFAM" id="SSF50630">
    <property type="entry name" value="Acid proteases"/>
    <property type="match status" value="1"/>
</dbReference>
<dbReference type="GO" id="GO:0004519">
    <property type="term" value="F:endonuclease activity"/>
    <property type="evidence" value="ECO:0007669"/>
    <property type="project" value="UniProtKB-KW"/>
</dbReference>
<evidence type="ECO:0000259" key="12">
    <source>
        <dbReference type="PROSITE" id="PS50994"/>
    </source>
</evidence>
<feature type="coiled-coil region" evidence="9">
    <location>
        <begin position="1357"/>
        <end position="1384"/>
    </location>
</feature>
<keyword evidence="9" id="KW-0175">Coiled coil</keyword>
<dbReference type="GO" id="GO:0003964">
    <property type="term" value="F:RNA-directed DNA polymerase activity"/>
    <property type="evidence" value="ECO:0007669"/>
    <property type="project" value="UniProtKB-KW"/>
</dbReference>
<dbReference type="SMART" id="SM00343">
    <property type="entry name" value="ZnF_C2HC"/>
    <property type="match status" value="1"/>
</dbReference>
<dbReference type="Gene3D" id="1.10.340.70">
    <property type="match status" value="1"/>
</dbReference>
<dbReference type="Gene3D" id="3.10.20.370">
    <property type="match status" value="1"/>
</dbReference>